<dbReference type="EMBL" id="CAACYJ010000015">
    <property type="protein sequence ID" value="VFB18366.1"/>
    <property type="molecule type" value="Genomic_DNA"/>
</dbReference>
<reference evidence="1 2" key="1">
    <citation type="submission" date="2019-02" db="EMBL/GenBank/DDBJ databases">
        <authorList>
            <consortium name="Pathogen Informatics"/>
        </authorList>
    </citation>
    <scope>NUCLEOTIDE SEQUENCE [LARGE SCALE GENOMIC DNA]</scope>
    <source>
        <strain evidence="1 2">3012STDY7103891</strain>
    </source>
</reference>
<sequence>MIDIRGLSYFVAESADPVQWQRYAEDVLGMMRRVLLSKRTSTALWVLRLSNVPSARRIWRCSIRERAQDRVYSQLGRWRELKLPWSDLFLPAIKLASEGFRTVTACICRKKATLVSTTGKLRPTFV</sequence>
<evidence type="ECO:0000313" key="2">
    <source>
        <dbReference type="Proteomes" id="UP000330809"/>
    </source>
</evidence>
<proteinExistence type="predicted"/>
<protein>
    <submittedName>
        <fullName evidence="1">(Dimethylallyl)adenosine tRNA methylthiotransferase MiaB</fullName>
        <ecNumber evidence="1">2.-.-.-</ecNumber>
    </submittedName>
</protein>
<dbReference type="AlphaFoldDB" id="A0A449IG56"/>
<gene>
    <name evidence="1" type="primary">miaB_2</name>
    <name evidence="1" type="ORF">NCTC10754_00913</name>
</gene>
<name>A0A449IG56_PSEFR</name>
<organism evidence="1 2">
    <name type="scientific">Pseudomonas fragi</name>
    <dbReference type="NCBI Taxonomy" id="296"/>
    <lineage>
        <taxon>Bacteria</taxon>
        <taxon>Pseudomonadati</taxon>
        <taxon>Pseudomonadota</taxon>
        <taxon>Gammaproteobacteria</taxon>
        <taxon>Pseudomonadales</taxon>
        <taxon>Pseudomonadaceae</taxon>
        <taxon>Pseudomonas</taxon>
    </lineage>
</organism>
<dbReference type="GO" id="GO:0016740">
    <property type="term" value="F:transferase activity"/>
    <property type="evidence" value="ECO:0007669"/>
    <property type="project" value="UniProtKB-KW"/>
</dbReference>
<dbReference type="Proteomes" id="UP000330809">
    <property type="component" value="Unassembled WGS sequence"/>
</dbReference>
<dbReference type="EC" id="2.-.-.-" evidence="1"/>
<keyword evidence="1" id="KW-0808">Transferase</keyword>
<evidence type="ECO:0000313" key="1">
    <source>
        <dbReference type="EMBL" id="VFB18366.1"/>
    </source>
</evidence>
<accession>A0A449IG56</accession>